<proteinExistence type="predicted"/>
<accession>X1TBY8</accession>
<evidence type="ECO:0000259" key="1">
    <source>
        <dbReference type="Pfam" id="PF19502"/>
    </source>
</evidence>
<dbReference type="InterPro" id="IPR045792">
    <property type="entry name" value="DUF6036"/>
</dbReference>
<organism evidence="2">
    <name type="scientific">marine sediment metagenome</name>
    <dbReference type="NCBI Taxonomy" id="412755"/>
    <lineage>
        <taxon>unclassified sequences</taxon>
        <taxon>metagenomes</taxon>
        <taxon>ecological metagenomes</taxon>
    </lineage>
</organism>
<protein>
    <recommendedName>
        <fullName evidence="1">DUF6036 domain-containing protein</fullName>
    </recommendedName>
</protein>
<dbReference type="EMBL" id="BARW01009847">
    <property type="protein sequence ID" value="GAI85085.1"/>
    <property type="molecule type" value="Genomic_DNA"/>
</dbReference>
<feature type="non-terminal residue" evidence="2">
    <location>
        <position position="150"/>
    </location>
</feature>
<dbReference type="Pfam" id="PF19502">
    <property type="entry name" value="DUF6036"/>
    <property type="match status" value="1"/>
</dbReference>
<gene>
    <name evidence="2" type="ORF">S12H4_19646</name>
</gene>
<evidence type="ECO:0000313" key="2">
    <source>
        <dbReference type="EMBL" id="GAI85085.1"/>
    </source>
</evidence>
<reference evidence="2" key="1">
    <citation type="journal article" date="2014" name="Front. Microbiol.">
        <title>High frequency of phylogenetically diverse reductive dehalogenase-homologous genes in deep subseafloor sedimentary metagenomes.</title>
        <authorList>
            <person name="Kawai M."/>
            <person name="Futagami T."/>
            <person name="Toyoda A."/>
            <person name="Takaki Y."/>
            <person name="Nishi S."/>
            <person name="Hori S."/>
            <person name="Arai W."/>
            <person name="Tsubouchi T."/>
            <person name="Morono Y."/>
            <person name="Uchiyama I."/>
            <person name="Ito T."/>
            <person name="Fujiyama A."/>
            <person name="Inagaki F."/>
            <person name="Takami H."/>
        </authorList>
    </citation>
    <scope>NUCLEOTIDE SEQUENCE</scope>
    <source>
        <strain evidence="2">Expedition CK06-06</strain>
    </source>
</reference>
<feature type="domain" description="DUF6036" evidence="1">
    <location>
        <begin position="12"/>
        <end position="142"/>
    </location>
</feature>
<name>X1TBY8_9ZZZZ</name>
<dbReference type="AlphaFoldDB" id="X1TBY8"/>
<comment type="caution">
    <text evidence="2">The sequence shown here is derived from an EMBL/GenBank/DDBJ whole genome shotgun (WGS) entry which is preliminary data.</text>
</comment>
<sequence>MFEGKTDIEKVLMALSEQLDAAGASIIEMVVCGGAALNIIGYVQRTTEDVDVIAFVDKDADGKTVLIKASPLKPILVEAAKKVQRDFNLKENWLNAGPASVMDFALPEGLMNRVETRNYGKNLIIHLLGRYDQIHFKLYAAVDQGGKHFD</sequence>